<protein>
    <recommendedName>
        <fullName evidence="2">Reverse transcriptase domain-containing protein</fullName>
    </recommendedName>
</protein>
<evidence type="ECO:0000313" key="3">
    <source>
        <dbReference type="EMBL" id="KAK1665237.1"/>
    </source>
</evidence>
<dbReference type="Proteomes" id="UP001231189">
    <property type="component" value="Unassembled WGS sequence"/>
</dbReference>
<name>A0AAD8SWR7_LOLMU</name>
<evidence type="ECO:0000313" key="4">
    <source>
        <dbReference type="Proteomes" id="UP001231189"/>
    </source>
</evidence>
<dbReference type="InterPro" id="IPR000477">
    <property type="entry name" value="RT_dom"/>
</dbReference>
<accession>A0AAD8SWR7</accession>
<comment type="caution">
    <text evidence="3">The sequence shown here is derived from an EMBL/GenBank/DDBJ whole genome shotgun (WGS) entry which is preliminary data.</text>
</comment>
<reference evidence="3" key="1">
    <citation type="submission" date="2023-07" db="EMBL/GenBank/DDBJ databases">
        <title>A chromosome-level genome assembly of Lolium multiflorum.</title>
        <authorList>
            <person name="Chen Y."/>
            <person name="Copetti D."/>
            <person name="Kolliker R."/>
            <person name="Studer B."/>
        </authorList>
    </citation>
    <scope>NUCLEOTIDE SEQUENCE</scope>
    <source>
        <strain evidence="3">02402/16</strain>
        <tissue evidence="3">Leaf</tissue>
    </source>
</reference>
<dbReference type="EMBL" id="JAUUTY010000003">
    <property type="protein sequence ID" value="KAK1665237.1"/>
    <property type="molecule type" value="Genomic_DNA"/>
</dbReference>
<dbReference type="AlphaFoldDB" id="A0AAD8SWR7"/>
<feature type="region of interest" description="Disordered" evidence="1">
    <location>
        <begin position="62"/>
        <end position="88"/>
    </location>
</feature>
<dbReference type="Pfam" id="PF00078">
    <property type="entry name" value="RVT_1"/>
    <property type="match status" value="1"/>
</dbReference>
<dbReference type="SUPFAM" id="SSF56672">
    <property type="entry name" value="DNA/RNA polymerases"/>
    <property type="match status" value="1"/>
</dbReference>
<evidence type="ECO:0000259" key="2">
    <source>
        <dbReference type="Pfam" id="PF00078"/>
    </source>
</evidence>
<dbReference type="PANTHER" id="PTHR33116">
    <property type="entry name" value="REVERSE TRANSCRIPTASE ZINC-BINDING DOMAIN-CONTAINING PROTEIN-RELATED-RELATED"/>
    <property type="match status" value="1"/>
</dbReference>
<organism evidence="3 4">
    <name type="scientific">Lolium multiflorum</name>
    <name type="common">Italian ryegrass</name>
    <name type="synonym">Lolium perenne subsp. multiflorum</name>
    <dbReference type="NCBI Taxonomy" id="4521"/>
    <lineage>
        <taxon>Eukaryota</taxon>
        <taxon>Viridiplantae</taxon>
        <taxon>Streptophyta</taxon>
        <taxon>Embryophyta</taxon>
        <taxon>Tracheophyta</taxon>
        <taxon>Spermatophyta</taxon>
        <taxon>Magnoliopsida</taxon>
        <taxon>Liliopsida</taxon>
        <taxon>Poales</taxon>
        <taxon>Poaceae</taxon>
        <taxon>BOP clade</taxon>
        <taxon>Pooideae</taxon>
        <taxon>Poodae</taxon>
        <taxon>Poeae</taxon>
        <taxon>Poeae Chloroplast Group 2 (Poeae type)</taxon>
        <taxon>Loliodinae</taxon>
        <taxon>Loliinae</taxon>
        <taxon>Lolium</taxon>
    </lineage>
</organism>
<keyword evidence="4" id="KW-1185">Reference proteome</keyword>
<dbReference type="InterPro" id="IPR043502">
    <property type="entry name" value="DNA/RNA_pol_sf"/>
</dbReference>
<feature type="domain" description="Reverse transcriptase" evidence="2">
    <location>
        <begin position="202"/>
        <end position="356"/>
    </location>
</feature>
<sequence length="473" mass="52436">MDKENANPIVEVGSKRDASIFGRPLYGRRRLRRRRCIGGCCRGAIPAGWEPYDPVPYVPPPNPYDTSLEDPWNEMSGSDVGSDEEEEDVKTRQVLRRLQVGQYISYFAKEVYRCPFCTRRLGATDFNCLVTHAENISTFPNVGTTVNVHSFRATGRSACTSTACSGWRSPPGACLRSSQGSQGEQEQQVEAEPDGVLRQMGFGGRCLWWLALLLYTATVRIVVNGVPGKSIKVARGLRQGDPTSPQLFVLAMEVVTLCIVKATEAGLFAPLVGCSAKQRVSIYVDDVAIFIKPQVQDTVVIRELLNIFGEASGLRINYNKTAVVLIRGEGLDSMTVKHMLRCEIGAFPRKYLGLQLTTGHLRKVHWQPILDRILAALPAWQRGLIARSGRLILIKAVVSARPIHQLLALEAPVWLIEEIDRWTRAFFGRARRRLRVASVWSLGRRCASHFATVGLGSRTRGSKVWLYGSGGSV</sequence>
<evidence type="ECO:0000256" key="1">
    <source>
        <dbReference type="SAM" id="MobiDB-lite"/>
    </source>
</evidence>
<proteinExistence type="predicted"/>
<dbReference type="PANTHER" id="PTHR33116:SF78">
    <property type="entry name" value="OS12G0587133 PROTEIN"/>
    <property type="match status" value="1"/>
</dbReference>
<gene>
    <name evidence="3" type="ORF">QYE76_053396</name>
</gene>